<organism evidence="3 4">
    <name type="scientific">Mycena rosella</name>
    <name type="common">Pink bonnet</name>
    <name type="synonym">Agaricus rosellus</name>
    <dbReference type="NCBI Taxonomy" id="1033263"/>
    <lineage>
        <taxon>Eukaryota</taxon>
        <taxon>Fungi</taxon>
        <taxon>Dikarya</taxon>
        <taxon>Basidiomycota</taxon>
        <taxon>Agaricomycotina</taxon>
        <taxon>Agaricomycetes</taxon>
        <taxon>Agaricomycetidae</taxon>
        <taxon>Agaricales</taxon>
        <taxon>Marasmiineae</taxon>
        <taxon>Mycenaceae</taxon>
        <taxon>Mycena</taxon>
    </lineage>
</organism>
<dbReference type="EMBL" id="JARKIE010000104">
    <property type="protein sequence ID" value="KAJ7683838.1"/>
    <property type="molecule type" value="Genomic_DNA"/>
</dbReference>
<evidence type="ECO:0000256" key="2">
    <source>
        <dbReference type="SAM" id="Phobius"/>
    </source>
</evidence>
<keyword evidence="2" id="KW-0472">Membrane</keyword>
<keyword evidence="2" id="KW-0812">Transmembrane</keyword>
<reference evidence="3" key="1">
    <citation type="submission" date="2023-03" db="EMBL/GenBank/DDBJ databases">
        <title>Massive genome expansion in bonnet fungi (Mycena s.s.) driven by repeated elements and novel gene families across ecological guilds.</title>
        <authorList>
            <consortium name="Lawrence Berkeley National Laboratory"/>
            <person name="Harder C.B."/>
            <person name="Miyauchi S."/>
            <person name="Viragh M."/>
            <person name="Kuo A."/>
            <person name="Thoen E."/>
            <person name="Andreopoulos B."/>
            <person name="Lu D."/>
            <person name="Skrede I."/>
            <person name="Drula E."/>
            <person name="Henrissat B."/>
            <person name="Morin E."/>
            <person name="Kohler A."/>
            <person name="Barry K."/>
            <person name="LaButti K."/>
            <person name="Morin E."/>
            <person name="Salamov A."/>
            <person name="Lipzen A."/>
            <person name="Mereny Z."/>
            <person name="Hegedus B."/>
            <person name="Baldrian P."/>
            <person name="Stursova M."/>
            <person name="Weitz H."/>
            <person name="Taylor A."/>
            <person name="Grigoriev I.V."/>
            <person name="Nagy L.G."/>
            <person name="Martin F."/>
            <person name="Kauserud H."/>
        </authorList>
    </citation>
    <scope>NUCLEOTIDE SEQUENCE</scope>
    <source>
        <strain evidence="3">CBHHK067</strain>
    </source>
</reference>
<proteinExistence type="predicted"/>
<name>A0AAD7D896_MYCRO</name>
<accession>A0AAD7D896</accession>
<feature type="transmembrane region" description="Helical" evidence="2">
    <location>
        <begin position="249"/>
        <end position="272"/>
    </location>
</feature>
<sequence>MLSAYIDSMEEALPALAHLKFRINRRRHLGHRPFWVQVTAGTLLLLYVIFCTAYVVRQLRSIRAYLRSQLKTDYSPQHGVRLSIHIRIPTNPAIIIVPYGFYMGMGFAALVPVSFALAAHSPAEVGSLKIALRITLLTAVAGARIFSIFLEDDVSPPPPHYLPPRVLAAWRPIRGRARGRSRTPTRLRSQLEALCSEPHSGLSPLPDILACRMPHLRLLLRTPRHLDAPASARSDYTVTRFVGQPLVPIQLISAALFLLFVGVSLPLAVYVLSQLAGAATLGYHAALRLATQMCRADFRGGSGGTLMSTGKMALTQAAASVLWLAYVCSTGRSTAVPLDLATILSGDRLGTCAMATVVGIVAYGVHIDQIGTWVPRSTGGTSKKNGTANHQESSLNRG</sequence>
<keyword evidence="4" id="KW-1185">Reference proteome</keyword>
<dbReference type="Proteomes" id="UP001221757">
    <property type="component" value="Unassembled WGS sequence"/>
</dbReference>
<feature type="compositionally biased region" description="Polar residues" evidence="1">
    <location>
        <begin position="378"/>
        <end position="398"/>
    </location>
</feature>
<feature type="region of interest" description="Disordered" evidence="1">
    <location>
        <begin position="376"/>
        <end position="398"/>
    </location>
</feature>
<dbReference type="AlphaFoldDB" id="A0AAD7D896"/>
<feature type="transmembrane region" description="Helical" evidence="2">
    <location>
        <begin position="130"/>
        <end position="150"/>
    </location>
</feature>
<protein>
    <submittedName>
        <fullName evidence="3">Uncharacterized protein</fullName>
    </submittedName>
</protein>
<keyword evidence="2" id="KW-1133">Transmembrane helix</keyword>
<gene>
    <name evidence="3" type="ORF">B0H17DRAFT_1204830</name>
</gene>
<feature type="transmembrane region" description="Helical" evidence="2">
    <location>
        <begin position="34"/>
        <end position="56"/>
    </location>
</feature>
<evidence type="ECO:0000313" key="4">
    <source>
        <dbReference type="Proteomes" id="UP001221757"/>
    </source>
</evidence>
<evidence type="ECO:0000256" key="1">
    <source>
        <dbReference type="SAM" id="MobiDB-lite"/>
    </source>
</evidence>
<comment type="caution">
    <text evidence="3">The sequence shown here is derived from an EMBL/GenBank/DDBJ whole genome shotgun (WGS) entry which is preliminary data.</text>
</comment>
<evidence type="ECO:0000313" key="3">
    <source>
        <dbReference type="EMBL" id="KAJ7683838.1"/>
    </source>
</evidence>
<feature type="transmembrane region" description="Helical" evidence="2">
    <location>
        <begin position="99"/>
        <end position="118"/>
    </location>
</feature>